<accession>A0A4V2V7R5</accession>
<dbReference type="Pfam" id="PF12323">
    <property type="entry name" value="HTH_OrfB_IS605"/>
    <property type="match status" value="1"/>
</dbReference>
<evidence type="ECO:0000313" key="2">
    <source>
        <dbReference type="EMBL" id="TCU02112.1"/>
    </source>
</evidence>
<feature type="non-terminal residue" evidence="2">
    <location>
        <position position="70"/>
    </location>
</feature>
<evidence type="ECO:0000313" key="3">
    <source>
        <dbReference type="Proteomes" id="UP000294576"/>
    </source>
</evidence>
<protein>
    <submittedName>
        <fullName evidence="2">Helix-turn-helix protein</fullName>
    </submittedName>
</protein>
<organism evidence="2 3">
    <name type="scientific">Rhizobium sullae</name>
    <name type="common">Rhizobium hedysari</name>
    <dbReference type="NCBI Taxonomy" id="50338"/>
    <lineage>
        <taxon>Bacteria</taxon>
        <taxon>Pseudomonadati</taxon>
        <taxon>Pseudomonadota</taxon>
        <taxon>Alphaproteobacteria</taxon>
        <taxon>Hyphomicrobiales</taxon>
        <taxon>Rhizobiaceae</taxon>
        <taxon>Rhizobium/Agrobacterium group</taxon>
        <taxon>Rhizobium</taxon>
    </lineage>
</organism>
<dbReference type="EMBL" id="SMBH01000064">
    <property type="protein sequence ID" value="TCU02112.1"/>
    <property type="molecule type" value="Genomic_DNA"/>
</dbReference>
<reference evidence="2 3" key="1">
    <citation type="submission" date="2019-03" db="EMBL/GenBank/DDBJ databases">
        <title>Genomic Encyclopedia of Type Strains, Phase IV (KMG-V): Genome sequencing to study the core and pangenomes of soil and plant-associated prokaryotes.</title>
        <authorList>
            <person name="Whitman W."/>
        </authorList>
    </citation>
    <scope>NUCLEOTIDE SEQUENCE [LARGE SCALE GENOMIC DNA]</scope>
    <source>
        <strain evidence="2 3">Hc14</strain>
    </source>
</reference>
<sequence>MGDPRIEVKRHHVENCTKADPAYRAGPASAGACGTYEEPPMVVPMKERLGYRYRIYPDARQARLFRQTVG</sequence>
<dbReference type="InterPro" id="IPR021027">
    <property type="entry name" value="Transposase_put_HTH"/>
</dbReference>
<evidence type="ECO:0000259" key="1">
    <source>
        <dbReference type="Pfam" id="PF12323"/>
    </source>
</evidence>
<dbReference type="RefSeq" id="WP_132568944.1">
    <property type="nucleotide sequence ID" value="NZ_SMBH01000064.1"/>
</dbReference>
<name>A0A4V2V7R5_RHISU</name>
<feature type="domain" description="Transposase putative helix-turn-helix" evidence="1">
    <location>
        <begin position="48"/>
        <end position="70"/>
    </location>
</feature>
<gene>
    <name evidence="2" type="ORF">EV132_1641</name>
</gene>
<dbReference type="AlphaFoldDB" id="A0A4V2V7R5"/>
<proteinExistence type="predicted"/>
<comment type="caution">
    <text evidence="2">The sequence shown here is derived from an EMBL/GenBank/DDBJ whole genome shotgun (WGS) entry which is preliminary data.</text>
</comment>
<dbReference type="Proteomes" id="UP000294576">
    <property type="component" value="Unassembled WGS sequence"/>
</dbReference>